<dbReference type="GeneID" id="99683750"/>
<dbReference type="SUPFAM" id="SSF55729">
    <property type="entry name" value="Acyl-CoA N-acyltransferases (Nat)"/>
    <property type="match status" value="1"/>
</dbReference>
<evidence type="ECO:0000313" key="4">
    <source>
        <dbReference type="EMBL" id="TCP01665.1"/>
    </source>
</evidence>
<reference evidence="4 5" key="1">
    <citation type="submission" date="2019-03" db="EMBL/GenBank/DDBJ databases">
        <title>Genomic Encyclopedia of Type Strains, Phase IV (KMG-IV): sequencing the most valuable type-strain genomes for metagenomic binning, comparative biology and taxonomic classification.</title>
        <authorList>
            <person name="Goeker M."/>
        </authorList>
    </citation>
    <scope>NUCLEOTIDE SEQUENCE [LARGE SCALE GENOMIC DNA]</scope>
    <source>
        <strain evidence="4 5">DSM 1709</strain>
    </source>
</reference>
<dbReference type="OrthoDB" id="9795206at2"/>
<gene>
    <name evidence="4" type="ORF">EV684_1084</name>
</gene>
<dbReference type="RefSeq" id="WP_132647737.1">
    <property type="nucleotide sequence ID" value="NZ_CP181386.1"/>
</dbReference>
<protein>
    <submittedName>
        <fullName evidence="4">RimJ/RimL family protein N-acetyltransferase</fullName>
    </submittedName>
</protein>
<dbReference type="AlphaFoldDB" id="A0A4R2M9J6"/>
<comment type="caution">
    <text evidence="4">The sequence shown here is derived from an EMBL/GenBank/DDBJ whole genome shotgun (WGS) entry which is preliminary data.</text>
</comment>
<keyword evidence="1 4" id="KW-0808">Transferase</keyword>
<evidence type="ECO:0000259" key="3">
    <source>
        <dbReference type="PROSITE" id="PS51186"/>
    </source>
</evidence>
<name>A0A4R2M9J6_RUBGE</name>
<dbReference type="GO" id="GO:0016747">
    <property type="term" value="F:acyltransferase activity, transferring groups other than amino-acyl groups"/>
    <property type="evidence" value="ECO:0007669"/>
    <property type="project" value="InterPro"/>
</dbReference>
<dbReference type="PROSITE" id="PS51186">
    <property type="entry name" value="GNAT"/>
    <property type="match status" value="1"/>
</dbReference>
<dbReference type="Pfam" id="PF00583">
    <property type="entry name" value="Acetyltransf_1"/>
    <property type="match status" value="1"/>
</dbReference>
<keyword evidence="2" id="KW-0012">Acyltransferase</keyword>
<feature type="domain" description="N-acetyltransferase" evidence="3">
    <location>
        <begin position="3"/>
        <end position="168"/>
    </location>
</feature>
<dbReference type="Gene3D" id="3.40.630.30">
    <property type="match status" value="1"/>
</dbReference>
<evidence type="ECO:0000313" key="5">
    <source>
        <dbReference type="Proteomes" id="UP000295106"/>
    </source>
</evidence>
<evidence type="ECO:0000256" key="2">
    <source>
        <dbReference type="ARBA" id="ARBA00023315"/>
    </source>
</evidence>
<accession>A0A4R2M9J6</accession>
<proteinExistence type="predicted"/>
<dbReference type="InterPro" id="IPR050832">
    <property type="entry name" value="Bact_Acetyltransf"/>
</dbReference>
<dbReference type="InterPro" id="IPR000182">
    <property type="entry name" value="GNAT_dom"/>
</dbReference>
<dbReference type="CDD" id="cd04301">
    <property type="entry name" value="NAT_SF"/>
    <property type="match status" value="1"/>
</dbReference>
<dbReference type="InterPro" id="IPR016181">
    <property type="entry name" value="Acyl_CoA_acyltransferase"/>
</dbReference>
<dbReference type="PANTHER" id="PTHR43877">
    <property type="entry name" value="AMINOALKYLPHOSPHONATE N-ACETYLTRANSFERASE-RELATED-RELATED"/>
    <property type="match status" value="1"/>
</dbReference>
<evidence type="ECO:0000256" key="1">
    <source>
        <dbReference type="ARBA" id="ARBA00022679"/>
    </source>
</evidence>
<sequence length="177" mass="19713">MSFSVRHATEEDAAALLNLRRAVFAETDFMLWEPQEFKATEEDERKFIAWLSGKTNSVLLVATEGADLVGFLGASGGERIRTQHSALIFLGVRRECWSRGVASAMLHEALSWVSAAGLLRLELNVHTTNDRAVALYKRFGFQIEGTRRASMLVAGKIRDEYLMSYVADSEITGLRDA</sequence>
<organism evidence="4 5">
    <name type="scientific">Rubrivivax gelatinosus</name>
    <name type="common">Rhodocyclus gelatinosus</name>
    <name type="synonym">Rhodopseudomonas gelatinosa</name>
    <dbReference type="NCBI Taxonomy" id="28068"/>
    <lineage>
        <taxon>Bacteria</taxon>
        <taxon>Pseudomonadati</taxon>
        <taxon>Pseudomonadota</taxon>
        <taxon>Betaproteobacteria</taxon>
        <taxon>Burkholderiales</taxon>
        <taxon>Sphaerotilaceae</taxon>
        <taxon>Rubrivivax</taxon>
    </lineage>
</organism>
<dbReference type="Proteomes" id="UP000295106">
    <property type="component" value="Unassembled WGS sequence"/>
</dbReference>
<dbReference type="EMBL" id="SLXD01000008">
    <property type="protein sequence ID" value="TCP01665.1"/>
    <property type="molecule type" value="Genomic_DNA"/>
</dbReference>